<reference evidence="1" key="1">
    <citation type="journal article" date="2004" name="Nature">
        <title>Genome duplication in the teleost fish Tetraodon nigroviridis reveals the early vertebrate proto-karyotype.</title>
        <authorList>
            <person name="Jaillon O."/>
            <person name="Aury J.-M."/>
            <person name="Brunet F."/>
            <person name="Petit J.-L."/>
            <person name="Stange-Thomann N."/>
            <person name="Mauceli E."/>
            <person name="Bouneau L."/>
            <person name="Fischer C."/>
            <person name="Ozouf-Costaz C."/>
            <person name="Bernot A."/>
            <person name="Nicaud S."/>
            <person name="Jaffe D."/>
            <person name="Fisher S."/>
            <person name="Lutfalla G."/>
            <person name="Dossat C."/>
            <person name="Segurens B."/>
            <person name="Dasilva C."/>
            <person name="Salanoubat M."/>
            <person name="Levy M."/>
            <person name="Boudet N."/>
            <person name="Castellano S."/>
            <person name="Anthouard V."/>
            <person name="Jubin C."/>
            <person name="Castelli V."/>
            <person name="Katinka M."/>
            <person name="Vacherie B."/>
            <person name="Biemont C."/>
            <person name="Skalli Z."/>
            <person name="Cattolico L."/>
            <person name="Poulain J."/>
            <person name="De Berardinis V."/>
            <person name="Cruaud C."/>
            <person name="Duprat S."/>
            <person name="Brottier P."/>
            <person name="Coutanceau J.-P."/>
            <person name="Gouzy J."/>
            <person name="Parra G."/>
            <person name="Lardier G."/>
            <person name="Chapple C."/>
            <person name="McKernan K.J."/>
            <person name="McEwan P."/>
            <person name="Bosak S."/>
            <person name="Kellis M."/>
            <person name="Volff J.-N."/>
            <person name="Guigo R."/>
            <person name="Zody M.C."/>
            <person name="Mesirov J."/>
            <person name="Lindblad-Toh K."/>
            <person name="Birren B."/>
            <person name="Nusbaum C."/>
            <person name="Kahn D."/>
            <person name="Robinson-Rechavi M."/>
            <person name="Laudet V."/>
            <person name="Schachter V."/>
            <person name="Quetier F."/>
            <person name="Saurin W."/>
            <person name="Scarpelli C."/>
            <person name="Wincker P."/>
            <person name="Lander E.S."/>
            <person name="Weissenbach J."/>
            <person name="Roest Crollius H."/>
        </authorList>
    </citation>
    <scope>NUCLEOTIDE SEQUENCE [LARGE SCALE GENOMIC DNA]</scope>
</reference>
<dbReference type="AlphaFoldDB" id="Q4SYT6"/>
<protein>
    <submittedName>
        <fullName evidence="1">(spotted green pufferfish) hypothetical protein</fullName>
    </submittedName>
</protein>
<evidence type="ECO:0000313" key="1">
    <source>
        <dbReference type="EMBL" id="CAF94196.1"/>
    </source>
</evidence>
<dbReference type="HOGENOM" id="CLU_015385_3_1_1"/>
<gene>
    <name evidence="1" type="ORF">GSTENG00010175001</name>
</gene>
<organism evidence="1">
    <name type="scientific">Tetraodon nigroviridis</name>
    <name type="common">Spotted green pufferfish</name>
    <name type="synonym">Chelonodon nigroviridis</name>
    <dbReference type="NCBI Taxonomy" id="99883"/>
    <lineage>
        <taxon>Eukaryota</taxon>
        <taxon>Metazoa</taxon>
        <taxon>Chordata</taxon>
        <taxon>Craniata</taxon>
        <taxon>Vertebrata</taxon>
        <taxon>Euteleostomi</taxon>
        <taxon>Actinopterygii</taxon>
        <taxon>Neopterygii</taxon>
        <taxon>Teleostei</taxon>
        <taxon>Neoteleostei</taxon>
        <taxon>Acanthomorphata</taxon>
        <taxon>Eupercaria</taxon>
        <taxon>Tetraodontiformes</taxon>
        <taxon>Tetradontoidea</taxon>
        <taxon>Tetraodontidae</taxon>
        <taxon>Tetraodon</taxon>
    </lineage>
</organism>
<dbReference type="EMBL" id="CAAE01011956">
    <property type="protein sequence ID" value="CAF94196.1"/>
    <property type="molecule type" value="Genomic_DNA"/>
</dbReference>
<dbReference type="OrthoDB" id="8963340at2759"/>
<accession>Q4SYT6</accession>
<feature type="non-terminal residue" evidence="1">
    <location>
        <position position="1"/>
    </location>
</feature>
<proteinExistence type="predicted"/>
<sequence>PPPQRRQTNVGSLLLTPHENECLFNCLGRKCI</sequence>
<feature type="non-terminal residue" evidence="1">
    <location>
        <position position="32"/>
    </location>
</feature>
<reference evidence="1" key="2">
    <citation type="submission" date="2004-02" db="EMBL/GenBank/DDBJ databases">
        <authorList>
            <consortium name="Genoscope"/>
            <consortium name="Whitehead Institute Centre for Genome Research"/>
        </authorList>
    </citation>
    <scope>NUCLEOTIDE SEQUENCE</scope>
</reference>
<comment type="caution">
    <text evidence="1">The sequence shown here is derived from an EMBL/GenBank/DDBJ whole genome shotgun (WGS) entry which is preliminary data.</text>
</comment>
<dbReference type="KEGG" id="tng:GSTEN00010175G001"/>
<name>Q4SYT6_TETNG</name>